<evidence type="ECO:0000256" key="3">
    <source>
        <dbReference type="ARBA" id="ARBA00022475"/>
    </source>
</evidence>
<feature type="transmembrane region" description="Helical" evidence="19">
    <location>
        <begin position="123"/>
        <end position="142"/>
    </location>
</feature>
<dbReference type="InterPro" id="IPR000829">
    <property type="entry name" value="DAGK"/>
</dbReference>
<feature type="binding site" evidence="18">
    <location>
        <position position="72"/>
    </location>
    <ligand>
        <name>a divalent metal cation</name>
        <dbReference type="ChEBI" id="CHEBI:60240"/>
    </ligand>
</feature>
<dbReference type="CDD" id="cd14265">
    <property type="entry name" value="UDPK_IM_like"/>
    <property type="match status" value="1"/>
</dbReference>
<dbReference type="InterPro" id="IPR033717">
    <property type="entry name" value="UDPK"/>
</dbReference>
<keyword evidence="5 20" id="KW-0808">Transferase</keyword>
<reference evidence="20" key="1">
    <citation type="submission" date="2016-04" db="EMBL/GenBank/DDBJ databases">
        <authorList>
            <person name="Evans L.H."/>
            <person name="Alamgir A."/>
            <person name="Owens N."/>
            <person name="Weber N.D."/>
            <person name="Virtaneva K."/>
            <person name="Barbian K."/>
            <person name="Babar A."/>
            <person name="Rosenke K."/>
        </authorList>
    </citation>
    <scope>NUCLEOTIDE SEQUENCE</scope>
    <source>
        <strain evidence="20">86</strain>
    </source>
</reference>
<organism evidence="20">
    <name type="scientific">uncultured Eubacteriales bacterium</name>
    <dbReference type="NCBI Taxonomy" id="172733"/>
    <lineage>
        <taxon>Bacteria</taxon>
        <taxon>Bacillati</taxon>
        <taxon>Bacillota</taxon>
        <taxon>Clostridia</taxon>
        <taxon>Eubacteriales</taxon>
        <taxon>environmental samples</taxon>
    </lineage>
</organism>
<keyword evidence="18" id="KW-0460">Magnesium</keyword>
<sequence length="147" mass="15812">MWLRDLLRSFRYAFQGIFCTARTERNMRIHLTAVAYVTALGFLAELDGPGWTAVLLCFGAVIAAELINTALENVCDVVSPERNPKIGAAKDAAAGAVLALAIASVCVAAVVFGPWLLSGELLHYPWMIAAVIVSLPLAILWIRGNKS</sequence>
<keyword evidence="14" id="KW-1208">Phospholipid metabolism</keyword>
<dbReference type="AlphaFoldDB" id="A0A212J8P4"/>
<evidence type="ECO:0000256" key="15">
    <source>
        <dbReference type="PIRSR" id="PIRSR600829-1"/>
    </source>
</evidence>
<feature type="binding site" evidence="16">
    <location>
        <position position="65"/>
    </location>
    <ligand>
        <name>substrate</name>
    </ligand>
</feature>
<keyword evidence="6 19" id="KW-0812">Transmembrane</keyword>
<evidence type="ECO:0000256" key="4">
    <source>
        <dbReference type="ARBA" id="ARBA00022516"/>
    </source>
</evidence>
<feature type="binding site" evidence="17">
    <location>
        <position position="72"/>
    </location>
    <ligand>
        <name>ATP</name>
        <dbReference type="ChEBI" id="CHEBI:30616"/>
    </ligand>
</feature>
<evidence type="ECO:0000256" key="2">
    <source>
        <dbReference type="ARBA" id="ARBA00005967"/>
    </source>
</evidence>
<dbReference type="GO" id="GO:0036433">
    <property type="term" value="F:di-trans, poly-cis-undecaprenol kinase activity"/>
    <property type="evidence" value="ECO:0007669"/>
    <property type="project" value="UniProtKB-EC"/>
</dbReference>
<evidence type="ECO:0000256" key="9">
    <source>
        <dbReference type="ARBA" id="ARBA00022840"/>
    </source>
</evidence>
<keyword evidence="4" id="KW-0444">Lipid biosynthesis</keyword>
<keyword evidence="18" id="KW-0479">Metal-binding</keyword>
<evidence type="ECO:0000256" key="14">
    <source>
        <dbReference type="ARBA" id="ARBA00023264"/>
    </source>
</evidence>
<proteinExistence type="inferred from homology"/>
<keyword evidence="10 19" id="KW-1133">Transmembrane helix</keyword>
<evidence type="ECO:0000256" key="16">
    <source>
        <dbReference type="PIRSR" id="PIRSR600829-2"/>
    </source>
</evidence>
<accession>A0A212J8P4</accession>
<dbReference type="GO" id="GO:0008654">
    <property type="term" value="P:phospholipid biosynthetic process"/>
    <property type="evidence" value="ECO:0007669"/>
    <property type="project" value="UniProtKB-KW"/>
</dbReference>
<evidence type="ECO:0000256" key="12">
    <source>
        <dbReference type="ARBA" id="ARBA00023136"/>
    </source>
</evidence>
<name>A0A212J8P4_9FIRM</name>
<dbReference type="PANTHER" id="PTHR34299">
    <property type="entry name" value="DIACYLGLYCEROL KINASE"/>
    <property type="match status" value="1"/>
</dbReference>
<evidence type="ECO:0000256" key="5">
    <source>
        <dbReference type="ARBA" id="ARBA00022679"/>
    </source>
</evidence>
<keyword evidence="9 17" id="KW-0067">ATP-binding</keyword>
<comment type="similarity">
    <text evidence="2">Belongs to the bacterial diacylglycerol kinase family.</text>
</comment>
<keyword evidence="13" id="KW-0594">Phospholipid biosynthesis</keyword>
<dbReference type="GO" id="GO:0005886">
    <property type="term" value="C:plasma membrane"/>
    <property type="evidence" value="ECO:0007669"/>
    <property type="project" value="UniProtKB-SubCell"/>
</dbReference>
<evidence type="ECO:0000256" key="8">
    <source>
        <dbReference type="ARBA" id="ARBA00022777"/>
    </source>
</evidence>
<dbReference type="Pfam" id="PF01219">
    <property type="entry name" value="DAGK_prokar"/>
    <property type="match status" value="1"/>
</dbReference>
<keyword evidence="3" id="KW-1003">Cell membrane</keyword>
<evidence type="ECO:0000256" key="13">
    <source>
        <dbReference type="ARBA" id="ARBA00023209"/>
    </source>
</evidence>
<evidence type="ECO:0000256" key="1">
    <source>
        <dbReference type="ARBA" id="ARBA00004651"/>
    </source>
</evidence>
<gene>
    <name evidence="20" type="ORF">KL86CLO1_10693</name>
</gene>
<keyword evidence="12 19" id="KW-0472">Membrane</keyword>
<dbReference type="EMBL" id="FLUN01000001">
    <property type="protein sequence ID" value="SBV95800.1"/>
    <property type="molecule type" value="Genomic_DNA"/>
</dbReference>
<feature type="binding site" evidence="17">
    <location>
        <position position="24"/>
    </location>
    <ligand>
        <name>ATP</name>
        <dbReference type="ChEBI" id="CHEBI:30616"/>
    </ligand>
</feature>
<comment type="cofactor">
    <cofactor evidence="18">
        <name>Mg(2+)</name>
        <dbReference type="ChEBI" id="CHEBI:18420"/>
    </cofactor>
    <text evidence="18">Mn(2+), Zn(2+), Cd(2+) and Co(2+) support activity to lesser extents.</text>
</comment>
<feature type="binding site" evidence="17">
    <location>
        <position position="12"/>
    </location>
    <ligand>
        <name>ATP</name>
        <dbReference type="ChEBI" id="CHEBI:30616"/>
    </ligand>
</feature>
<feature type="transmembrane region" description="Helical" evidence="19">
    <location>
        <begin position="50"/>
        <end position="71"/>
    </location>
</feature>
<evidence type="ECO:0000256" key="17">
    <source>
        <dbReference type="PIRSR" id="PIRSR600829-3"/>
    </source>
</evidence>
<evidence type="ECO:0000256" key="10">
    <source>
        <dbReference type="ARBA" id="ARBA00022989"/>
    </source>
</evidence>
<dbReference type="InterPro" id="IPR036945">
    <property type="entry name" value="DAGK_sf"/>
</dbReference>
<dbReference type="GO" id="GO:0005524">
    <property type="term" value="F:ATP binding"/>
    <property type="evidence" value="ECO:0007669"/>
    <property type="project" value="UniProtKB-KW"/>
</dbReference>
<feature type="active site" description="Proton acceptor" evidence="15">
    <location>
        <position position="65"/>
    </location>
</feature>
<evidence type="ECO:0000256" key="19">
    <source>
        <dbReference type="SAM" id="Phobius"/>
    </source>
</evidence>
<dbReference type="PANTHER" id="PTHR34299:SF1">
    <property type="entry name" value="DIACYLGLYCEROL KINASE"/>
    <property type="match status" value="1"/>
</dbReference>
<evidence type="ECO:0000256" key="18">
    <source>
        <dbReference type="PIRSR" id="PIRSR600829-4"/>
    </source>
</evidence>
<keyword evidence="8 20" id="KW-0418">Kinase</keyword>
<keyword evidence="7 17" id="KW-0547">Nucleotide-binding</keyword>
<dbReference type="EC" id="2.7.1.66" evidence="20"/>
<dbReference type="Gene3D" id="1.10.287.3610">
    <property type="match status" value="1"/>
</dbReference>
<evidence type="ECO:0000256" key="11">
    <source>
        <dbReference type="ARBA" id="ARBA00023098"/>
    </source>
</evidence>
<feature type="binding site" evidence="17">
    <location>
        <begin position="90"/>
        <end position="91"/>
    </location>
    <ligand>
        <name>ATP</name>
        <dbReference type="ChEBI" id="CHEBI:30616"/>
    </ligand>
</feature>
<feature type="binding site" evidence="18">
    <location>
        <position position="24"/>
    </location>
    <ligand>
        <name>a divalent metal cation</name>
        <dbReference type="ChEBI" id="CHEBI:60240"/>
    </ligand>
</feature>
<keyword evidence="11" id="KW-0443">Lipid metabolism</keyword>
<feature type="transmembrane region" description="Helical" evidence="19">
    <location>
        <begin position="92"/>
        <end position="117"/>
    </location>
</feature>
<protein>
    <submittedName>
        <fullName evidence="20">Undecaprenol kinase (Modular protein)</fullName>
        <ecNumber evidence="20">2.7.1.66</ecNumber>
    </submittedName>
</protein>
<evidence type="ECO:0000256" key="6">
    <source>
        <dbReference type="ARBA" id="ARBA00022692"/>
    </source>
</evidence>
<evidence type="ECO:0000313" key="20">
    <source>
        <dbReference type="EMBL" id="SBV95800.1"/>
    </source>
</evidence>
<feature type="transmembrane region" description="Helical" evidence="19">
    <location>
        <begin position="27"/>
        <end position="44"/>
    </location>
</feature>
<evidence type="ECO:0000256" key="7">
    <source>
        <dbReference type="ARBA" id="ARBA00022741"/>
    </source>
</evidence>
<comment type="subcellular location">
    <subcellularLocation>
        <location evidence="1">Cell membrane</location>
        <topology evidence="1">Multi-pass membrane protein</topology>
    </subcellularLocation>
</comment>
<dbReference type="GO" id="GO:0046872">
    <property type="term" value="F:metal ion binding"/>
    <property type="evidence" value="ECO:0007669"/>
    <property type="project" value="UniProtKB-KW"/>
</dbReference>